<dbReference type="InterPro" id="IPR018228">
    <property type="entry name" value="DNase_TatD-rel_CS"/>
</dbReference>
<dbReference type="AlphaFoldDB" id="V6DJB3"/>
<evidence type="ECO:0000313" key="5">
    <source>
        <dbReference type="Proteomes" id="UP000018769"/>
    </source>
</evidence>
<name>V6DJB3_9BACT</name>
<dbReference type="HOGENOM" id="CLU_031506_4_0_7"/>
<dbReference type="Gene3D" id="3.20.20.140">
    <property type="entry name" value="Metal-dependent hydrolases"/>
    <property type="match status" value="1"/>
</dbReference>
<dbReference type="CDD" id="cd01310">
    <property type="entry name" value="TatD_DNAse"/>
    <property type="match status" value="1"/>
</dbReference>
<feature type="binding site" evidence="3">
    <location>
        <position position="167"/>
    </location>
    <ligand>
        <name>a divalent metal cation</name>
        <dbReference type="ChEBI" id="CHEBI:60240"/>
        <label>2</label>
    </ligand>
</feature>
<dbReference type="PIRSF" id="PIRSF005902">
    <property type="entry name" value="DNase_TatD"/>
    <property type="match status" value="1"/>
</dbReference>
<dbReference type="OrthoDB" id="9810005at2"/>
<dbReference type="InterPro" id="IPR001130">
    <property type="entry name" value="TatD-like"/>
</dbReference>
<dbReference type="Proteomes" id="UP000018769">
    <property type="component" value="Chromosome I"/>
</dbReference>
<dbReference type="STRING" id="673862.BABL1_gene_112"/>
<dbReference type="EMBL" id="HG793133">
    <property type="protein sequence ID" value="CDK30978.1"/>
    <property type="molecule type" value="Genomic_DNA"/>
</dbReference>
<organism evidence="4 5">
    <name type="scientific">Candidatus Babela massiliensis</name>
    <dbReference type="NCBI Taxonomy" id="673862"/>
    <lineage>
        <taxon>Bacteria</taxon>
        <taxon>Candidatus Babelota</taxon>
        <taxon>Candidatus Babeliae</taxon>
        <taxon>Candidatus Babeliales</taxon>
        <taxon>Candidatus Babeliaceae</taxon>
        <taxon>Candidatus Babela</taxon>
    </lineage>
</organism>
<feature type="binding site" evidence="3">
    <location>
        <position position="6"/>
    </location>
    <ligand>
        <name>a divalent metal cation</name>
        <dbReference type="ChEBI" id="CHEBI:60240"/>
        <label>1</label>
    </ligand>
</feature>
<evidence type="ECO:0000256" key="3">
    <source>
        <dbReference type="PIRSR" id="PIRSR005902-1"/>
    </source>
</evidence>
<dbReference type="PANTHER" id="PTHR46124">
    <property type="entry name" value="D-AMINOACYL-TRNA DEACYLASE"/>
    <property type="match status" value="1"/>
</dbReference>
<dbReference type="NCBIfam" id="TIGR00010">
    <property type="entry name" value="YchF/TatD family DNA exonuclease"/>
    <property type="match status" value="1"/>
</dbReference>
<keyword evidence="1 3" id="KW-0479">Metal-binding</keyword>
<evidence type="ECO:0000313" key="4">
    <source>
        <dbReference type="EMBL" id="CDK30978.1"/>
    </source>
</evidence>
<accession>V6DJB3</accession>
<protein>
    <submittedName>
        <fullName evidence="4">Mg-dependent DNase</fullName>
    </submittedName>
</protein>
<evidence type="ECO:0000256" key="2">
    <source>
        <dbReference type="ARBA" id="ARBA00022801"/>
    </source>
</evidence>
<feature type="binding site" evidence="3">
    <location>
        <position position="142"/>
    </location>
    <ligand>
        <name>a divalent metal cation</name>
        <dbReference type="ChEBI" id="CHEBI:60240"/>
        <label>2</label>
    </ligand>
</feature>
<dbReference type="InterPro" id="IPR032466">
    <property type="entry name" value="Metal_Hydrolase"/>
</dbReference>
<dbReference type="PROSITE" id="PS01137">
    <property type="entry name" value="TATD_1"/>
    <property type="match status" value="1"/>
</dbReference>
<dbReference type="SUPFAM" id="SSF51556">
    <property type="entry name" value="Metallo-dependent hydrolases"/>
    <property type="match status" value="1"/>
</dbReference>
<dbReference type="KEGG" id="dpb:BABL1_gene_112"/>
<dbReference type="PANTHER" id="PTHR46124:SF2">
    <property type="entry name" value="D-AMINOACYL-TRNA DEACYLASE"/>
    <property type="match status" value="1"/>
</dbReference>
<dbReference type="GO" id="GO:0004536">
    <property type="term" value="F:DNA nuclease activity"/>
    <property type="evidence" value="ECO:0007669"/>
    <property type="project" value="InterPro"/>
</dbReference>
<dbReference type="eggNOG" id="COG0084">
    <property type="taxonomic scope" value="Bacteria"/>
</dbReference>
<reference evidence="4 5" key="1">
    <citation type="journal article" date="2015" name="Biol. Direct">
        <title>Babela massiliensis, a representative of a widespread bacterial phylum with unusual adaptations to parasitism in amoebae.</title>
        <authorList>
            <person name="Pagnier I."/>
            <person name="Yutin N."/>
            <person name="Croce O."/>
            <person name="Makarova K.S."/>
            <person name="Wolf Y.I."/>
            <person name="Benamar S."/>
            <person name="Raoult D."/>
            <person name="Koonin E.V."/>
            <person name="La Scola B."/>
        </authorList>
    </citation>
    <scope>NUCLEOTIDE SEQUENCE [LARGE SCALE GENOMIC DNA]</scope>
    <source>
        <strain evidence="5">BABL1</strain>
    </source>
</reference>
<dbReference type="InterPro" id="IPR015991">
    <property type="entry name" value="TatD/YcfH-like"/>
</dbReference>
<dbReference type="GO" id="GO:0016788">
    <property type="term" value="F:hydrolase activity, acting on ester bonds"/>
    <property type="evidence" value="ECO:0007669"/>
    <property type="project" value="InterPro"/>
</dbReference>
<feature type="binding site" evidence="3">
    <location>
        <position position="217"/>
    </location>
    <ligand>
        <name>a divalent metal cation</name>
        <dbReference type="ChEBI" id="CHEBI:60240"/>
        <label>1</label>
    </ligand>
</feature>
<proteinExistence type="predicted"/>
<keyword evidence="5" id="KW-1185">Reference proteome</keyword>
<evidence type="ECO:0000256" key="1">
    <source>
        <dbReference type="ARBA" id="ARBA00022723"/>
    </source>
</evidence>
<dbReference type="RefSeq" id="WP_023792944.1">
    <property type="nucleotide sequence ID" value="NC_023003.1"/>
</dbReference>
<dbReference type="FunFam" id="3.20.20.140:FF:000005">
    <property type="entry name" value="TatD family hydrolase"/>
    <property type="match status" value="1"/>
</dbReference>
<dbReference type="GO" id="GO:0046872">
    <property type="term" value="F:metal ion binding"/>
    <property type="evidence" value="ECO:0007669"/>
    <property type="project" value="UniProtKB-KW"/>
</dbReference>
<sequence>MLIDTHCHINIMIKKDFDILLSEENFELAQIIIDQAYNNDVKILLNVGTSLIESINSVNLAKKFTSVYAAIGIHPNDLTQNFKQDLKEIEKLLKNKIDNKIVAIGECGLDFHYPDYDIKKQIEAFKMQIDFALENNLALVVHSRDAYQETLEILYQFKDSNLHGTIHCFSYDLNFAKESINLGFKIGIDAPITYPKNNVLREVVKSINLKDILLETDAPFLPPQALRGKQNHPLHIKTIAHFIAELINVDYDLVSTQTAINAKEVFKFT</sequence>
<feature type="binding site" evidence="3">
    <location>
        <position position="106"/>
    </location>
    <ligand>
        <name>a divalent metal cation</name>
        <dbReference type="ChEBI" id="CHEBI:60240"/>
        <label>1</label>
    </ligand>
</feature>
<feature type="binding site" evidence="3">
    <location>
        <position position="8"/>
    </location>
    <ligand>
        <name>a divalent metal cation</name>
        <dbReference type="ChEBI" id="CHEBI:60240"/>
        <label>1</label>
    </ligand>
</feature>
<keyword evidence="2" id="KW-0378">Hydrolase</keyword>
<dbReference type="Pfam" id="PF01026">
    <property type="entry name" value="TatD_DNase"/>
    <property type="match status" value="1"/>
</dbReference>
<gene>
    <name evidence="4" type="primary">ycfH</name>
    <name evidence="4" type="ORF">BABL1_gene_112</name>
</gene>